<gene>
    <name evidence="2" type="ORF">F913_01591</name>
</gene>
<evidence type="ECO:0000256" key="1">
    <source>
        <dbReference type="SAM" id="Phobius"/>
    </source>
</evidence>
<dbReference type="AlphaFoldDB" id="N9L3P9"/>
<dbReference type="EMBL" id="APRE01000030">
    <property type="protein sequence ID" value="ENW73006.1"/>
    <property type="molecule type" value="Genomic_DNA"/>
</dbReference>
<proteinExistence type="predicted"/>
<keyword evidence="1" id="KW-0812">Transmembrane</keyword>
<feature type="transmembrane region" description="Helical" evidence="1">
    <location>
        <begin position="26"/>
        <end position="45"/>
    </location>
</feature>
<keyword evidence="1" id="KW-0472">Membrane</keyword>
<sequence>MSDLKLSHLMTDSSLAPALKPAFPKLFAGTLAAVFSGLAILTALWGMIQLIGYLSSYWVIFSAVFLDSRGGIGSTSFMVSA</sequence>
<dbReference type="Proteomes" id="UP000013021">
    <property type="component" value="Unassembled WGS sequence"/>
</dbReference>
<organism evidence="2 3">
    <name type="scientific">Acinetobacter baumannii NIPH 80</name>
    <dbReference type="NCBI Taxonomy" id="1217629"/>
    <lineage>
        <taxon>Bacteria</taxon>
        <taxon>Pseudomonadati</taxon>
        <taxon>Pseudomonadota</taxon>
        <taxon>Gammaproteobacteria</taxon>
        <taxon>Moraxellales</taxon>
        <taxon>Moraxellaceae</taxon>
        <taxon>Acinetobacter</taxon>
        <taxon>Acinetobacter calcoaceticus/baumannii complex</taxon>
    </lineage>
</organism>
<keyword evidence="1" id="KW-1133">Transmembrane helix</keyword>
<protein>
    <submittedName>
        <fullName evidence="2">Uncharacterized protein</fullName>
    </submittedName>
</protein>
<feature type="transmembrane region" description="Helical" evidence="1">
    <location>
        <begin position="51"/>
        <end position="68"/>
    </location>
</feature>
<evidence type="ECO:0000313" key="2">
    <source>
        <dbReference type="EMBL" id="ENW73006.1"/>
    </source>
</evidence>
<accession>N9L3P9</accession>
<evidence type="ECO:0000313" key="3">
    <source>
        <dbReference type="Proteomes" id="UP000013021"/>
    </source>
</evidence>
<dbReference type="PATRIC" id="fig|1217629.3.peg.1541"/>
<dbReference type="HOGENOM" id="CLU_2565993_0_0_6"/>
<name>N9L3P9_ACIBA</name>
<comment type="caution">
    <text evidence="2">The sequence shown here is derived from an EMBL/GenBank/DDBJ whole genome shotgun (WGS) entry which is preliminary data.</text>
</comment>
<reference evidence="2 3" key="1">
    <citation type="submission" date="2013-02" db="EMBL/GenBank/DDBJ databases">
        <title>The Genome Sequence of Acinetobacter baumannii NIPH 80.</title>
        <authorList>
            <consortium name="The Broad Institute Genome Sequencing Platform"/>
            <consortium name="The Broad Institute Genome Sequencing Center for Infectious Disease"/>
            <person name="Cerqueira G."/>
            <person name="Feldgarden M."/>
            <person name="Courvalin P."/>
            <person name="Perichon B."/>
            <person name="Grillot-Courvalin C."/>
            <person name="Clermont D."/>
            <person name="Rocha E."/>
            <person name="Yoon E.-J."/>
            <person name="Nemec A."/>
            <person name="Walker B."/>
            <person name="Young S.K."/>
            <person name="Zeng Q."/>
            <person name="Gargeya S."/>
            <person name="Fitzgerald M."/>
            <person name="Haas B."/>
            <person name="Abouelleil A."/>
            <person name="Alvarado L."/>
            <person name="Arachchi H.M."/>
            <person name="Berlin A.M."/>
            <person name="Chapman S.B."/>
            <person name="Dewar J."/>
            <person name="Goldberg J."/>
            <person name="Griggs A."/>
            <person name="Gujja S."/>
            <person name="Hansen M."/>
            <person name="Howarth C."/>
            <person name="Imamovic A."/>
            <person name="Larimer J."/>
            <person name="McCowan C."/>
            <person name="Murphy C."/>
            <person name="Neiman D."/>
            <person name="Pearson M."/>
            <person name="Priest M."/>
            <person name="Roberts A."/>
            <person name="Saif S."/>
            <person name="Shea T."/>
            <person name="Sisk P."/>
            <person name="Sykes S."/>
            <person name="Wortman J."/>
            <person name="Nusbaum C."/>
            <person name="Birren B."/>
        </authorList>
    </citation>
    <scope>NUCLEOTIDE SEQUENCE [LARGE SCALE GENOMIC DNA]</scope>
    <source>
        <strain evidence="2 3">NIPH 80</strain>
    </source>
</reference>